<evidence type="ECO:0000313" key="2">
    <source>
        <dbReference type="Proteomes" id="UP001139207"/>
    </source>
</evidence>
<reference evidence="1" key="1">
    <citation type="submission" date="2022-04" db="EMBL/GenBank/DDBJ databases">
        <title>Corynebacterium kalidii LD5P10.</title>
        <authorList>
            <person name="Sun J.Q."/>
        </authorList>
    </citation>
    <scope>NUCLEOTIDE SEQUENCE</scope>
    <source>
        <strain evidence="1">LD5P10</strain>
    </source>
</reference>
<accession>A0A9X2AZS7</accession>
<dbReference type="InterPro" id="IPR009351">
    <property type="entry name" value="AlkZ-like"/>
</dbReference>
<dbReference type="Pfam" id="PF06224">
    <property type="entry name" value="AlkZ-like"/>
    <property type="match status" value="1"/>
</dbReference>
<keyword evidence="2" id="KW-1185">Reference proteome</keyword>
<dbReference type="RefSeq" id="WP_244805122.1">
    <property type="nucleotide sequence ID" value="NZ_JALIEA010000017.1"/>
</dbReference>
<dbReference type="PANTHER" id="PTHR38479:SF2">
    <property type="entry name" value="WINGED HELIX DNA-BINDING DOMAIN-CONTAINING PROTEIN"/>
    <property type="match status" value="1"/>
</dbReference>
<gene>
    <name evidence="1" type="ORF">MUN33_11910</name>
</gene>
<evidence type="ECO:0000313" key="1">
    <source>
        <dbReference type="EMBL" id="MCJ7859406.1"/>
    </source>
</evidence>
<dbReference type="EMBL" id="JALIEA010000017">
    <property type="protein sequence ID" value="MCJ7859406.1"/>
    <property type="molecule type" value="Genomic_DNA"/>
</dbReference>
<sequence length="342" mass="35966">MPPLTPVHVPGLRLIAQLLAPSAARPPLGDGANQPTPEARAVHATAAHMLATQAQNLPAAVTALALRSASPGLTGDALATAGVVRSWSQRGTHHLLAAEDVRWMTRLCTPRVQAASKKRRGTLGLSDTDVDACRAALLDALTADPAPLARTAAYRVFAGAGVDPDGGRGSHMLRHFGGEGDIIQGPRTTGAGRNEDTFVLHDNAVPHPRDLTGEDALRELAVRYHRSRGPATVKDLAWWSGLTVRDARTATALALDTGSVVTAEAPDGRTLHLADWQQDVTSAEIRDALGATYALPSFDEYLLGYTDRSDVLPEALVAEVGPTKNGLVHAFDVTDGVVTGRS</sequence>
<comment type="caution">
    <text evidence="1">The sequence shown here is derived from an EMBL/GenBank/DDBJ whole genome shotgun (WGS) entry which is preliminary data.</text>
</comment>
<dbReference type="Proteomes" id="UP001139207">
    <property type="component" value="Unassembled WGS sequence"/>
</dbReference>
<proteinExistence type="predicted"/>
<dbReference type="AlphaFoldDB" id="A0A9X2AZS7"/>
<organism evidence="1 2">
    <name type="scientific">Corynebacterium kalidii</name>
    <dbReference type="NCBI Taxonomy" id="2931982"/>
    <lineage>
        <taxon>Bacteria</taxon>
        <taxon>Bacillati</taxon>
        <taxon>Actinomycetota</taxon>
        <taxon>Actinomycetes</taxon>
        <taxon>Mycobacteriales</taxon>
        <taxon>Corynebacteriaceae</taxon>
        <taxon>Corynebacterium</taxon>
    </lineage>
</organism>
<dbReference type="GO" id="GO:0003677">
    <property type="term" value="F:DNA binding"/>
    <property type="evidence" value="ECO:0007669"/>
    <property type="project" value="UniProtKB-KW"/>
</dbReference>
<protein>
    <submittedName>
        <fullName evidence="1">Winged helix DNA-binding domain-containing protein</fullName>
    </submittedName>
</protein>
<keyword evidence="1" id="KW-0238">DNA-binding</keyword>
<dbReference type="PANTHER" id="PTHR38479">
    <property type="entry name" value="LMO0824 PROTEIN"/>
    <property type="match status" value="1"/>
</dbReference>
<name>A0A9X2AZS7_9CORY</name>